<dbReference type="EMBL" id="CP001357">
    <property type="protein sequence ID" value="ACN83775.1"/>
    <property type="molecule type" value="Genomic_DNA"/>
</dbReference>
<dbReference type="PANTHER" id="PTHR45661">
    <property type="entry name" value="SURFACE ANTIGEN"/>
    <property type="match status" value="1"/>
</dbReference>
<dbReference type="GeneID" id="63962398"/>
<dbReference type="Pfam" id="PF13306">
    <property type="entry name" value="LRR_5"/>
    <property type="match status" value="1"/>
</dbReference>
<dbReference type="InterPro" id="IPR053139">
    <property type="entry name" value="Surface_bspA-like"/>
</dbReference>
<reference evidence="1 2" key="1">
    <citation type="journal article" date="2009" name="PLoS ONE">
        <title>Genome sequence of the pathogenic intestinal spirochete Brachyspira hyodysenteriae reveals adaptations to its lifestyle in the porcine large intestine.</title>
        <authorList>
            <person name="Bellgard M.I."/>
            <person name="Wanchanthuek P."/>
            <person name="La T."/>
            <person name="Ryan K."/>
            <person name="Moolhuijzen P."/>
            <person name="Albertyn Z."/>
            <person name="Shaban B."/>
            <person name="Motro Y."/>
            <person name="Dunn D.S."/>
            <person name="Schibeci D."/>
            <person name="Hunter A."/>
            <person name="Barrero R."/>
            <person name="Phillips N.D."/>
            <person name="Hampson D.J."/>
        </authorList>
    </citation>
    <scope>NUCLEOTIDE SEQUENCE [LARGE SCALE GENOMIC DNA]</scope>
    <source>
        <strain evidence="2">ATCC 49526 / WA1</strain>
    </source>
</reference>
<keyword evidence="2" id="KW-1185">Reference proteome</keyword>
<sequence>MKKIILLIFILLNISCRNIITIAENKKNIDNVNNVHIEENEYLYALEIDKANPQNMEEALKRYAADHNGKYKLIFTGTSTKKYDVWTSISQMLEDISLKNIKIEISIVNVIFPNGKIPDFLFGGNAVNKSIVKITFPNSITEIGEYSIFCPELTEITLPSNLRTIGRRGLIGCESLKILKLPNSLKTIGELSLNGCGFASIVIPDSVTSIGKSAFADCENLVNIKLPNNLETIPDSMLESCGSINTITIPASVKKIENSVFFYCKNFENIRFLNGNLQSMTVGKDIFAGCPLKNVYIPKNSSASDEEWRNTLGIKSTVKIIRE</sequence>
<name>A0A3B6V989_BRAHW</name>
<dbReference type="AlphaFoldDB" id="A0A3B6V989"/>
<evidence type="ECO:0000313" key="2">
    <source>
        <dbReference type="Proteomes" id="UP000001803"/>
    </source>
</evidence>
<dbReference type="InterPro" id="IPR032675">
    <property type="entry name" value="LRR_dom_sf"/>
</dbReference>
<dbReference type="InterPro" id="IPR026906">
    <property type="entry name" value="LRR_5"/>
</dbReference>
<dbReference type="Proteomes" id="UP000001803">
    <property type="component" value="Chromosome"/>
</dbReference>
<protein>
    <submittedName>
        <fullName evidence="1">Uncharacterized protein</fullName>
    </submittedName>
</protein>
<evidence type="ECO:0000313" key="1">
    <source>
        <dbReference type="EMBL" id="ACN83775.1"/>
    </source>
</evidence>
<dbReference type="PANTHER" id="PTHR45661:SF3">
    <property type="entry name" value="IG-LIKE DOMAIN-CONTAINING PROTEIN"/>
    <property type="match status" value="1"/>
</dbReference>
<dbReference type="SUPFAM" id="SSF52058">
    <property type="entry name" value="L domain-like"/>
    <property type="match status" value="1"/>
</dbReference>
<organism evidence="1 2">
    <name type="scientific">Brachyspira hyodysenteriae (strain ATCC 49526 / WA1)</name>
    <dbReference type="NCBI Taxonomy" id="565034"/>
    <lineage>
        <taxon>Bacteria</taxon>
        <taxon>Pseudomonadati</taxon>
        <taxon>Spirochaetota</taxon>
        <taxon>Spirochaetia</taxon>
        <taxon>Brachyspirales</taxon>
        <taxon>Brachyspiraceae</taxon>
        <taxon>Brachyspira</taxon>
    </lineage>
</organism>
<dbReference type="RefSeq" id="WP_012670821.1">
    <property type="nucleotide sequence ID" value="NC_012225.1"/>
</dbReference>
<dbReference type="STRING" id="565034.BHWA1_01296"/>
<dbReference type="KEGG" id="bhy:BHWA1_01296"/>
<accession>A0A3B6V989</accession>
<gene>
    <name evidence="1" type="ordered locus">BHWA1_01296</name>
</gene>
<dbReference type="Gene3D" id="3.80.10.10">
    <property type="entry name" value="Ribonuclease Inhibitor"/>
    <property type="match status" value="1"/>
</dbReference>
<proteinExistence type="predicted"/>